<evidence type="ECO:0000313" key="3">
    <source>
        <dbReference type="Proteomes" id="UP001224428"/>
    </source>
</evidence>
<proteinExistence type="predicted"/>
<dbReference type="GO" id="GO:0006508">
    <property type="term" value="P:proteolysis"/>
    <property type="evidence" value="ECO:0007669"/>
    <property type="project" value="InterPro"/>
</dbReference>
<feature type="domain" description="Tail specific protease" evidence="1">
    <location>
        <begin position="379"/>
        <end position="540"/>
    </location>
</feature>
<keyword evidence="3" id="KW-1185">Reference proteome</keyword>
<organism evidence="2 3">
    <name type="scientific">Mycoplasma phocimorsus</name>
    <dbReference type="NCBI Taxonomy" id="3045839"/>
    <lineage>
        <taxon>Bacteria</taxon>
        <taxon>Bacillati</taxon>
        <taxon>Mycoplasmatota</taxon>
        <taxon>Mollicutes</taxon>
        <taxon>Mycoplasmataceae</taxon>
        <taxon>Mycoplasma</taxon>
    </lineage>
</organism>
<dbReference type="GO" id="GO:0008236">
    <property type="term" value="F:serine-type peptidase activity"/>
    <property type="evidence" value="ECO:0007669"/>
    <property type="project" value="InterPro"/>
</dbReference>
<dbReference type="Pfam" id="PF03572">
    <property type="entry name" value="Peptidase_S41"/>
    <property type="match status" value="1"/>
</dbReference>
<dbReference type="SUPFAM" id="SSF52096">
    <property type="entry name" value="ClpP/crotonase"/>
    <property type="match status" value="1"/>
</dbReference>
<comment type="caution">
    <text evidence="2">The sequence shown here is derived from an EMBL/GenBank/DDBJ whole genome shotgun (WGS) entry which is preliminary data.</text>
</comment>
<dbReference type="Proteomes" id="UP001224428">
    <property type="component" value="Unassembled WGS sequence"/>
</dbReference>
<evidence type="ECO:0000259" key="1">
    <source>
        <dbReference type="Pfam" id="PF03572"/>
    </source>
</evidence>
<name>A0AAJ1PTU2_9MOLU</name>
<dbReference type="AlphaFoldDB" id="A0AAJ1PTU2"/>
<dbReference type="RefSeq" id="WP_283827210.1">
    <property type="nucleotide sequence ID" value="NZ_JASDDP010000013.1"/>
</dbReference>
<reference evidence="2" key="1">
    <citation type="submission" date="2023-05" db="EMBL/GenBank/DDBJ databases">
        <title>Mycoplasma phocimorsus sp. nov., isolated from Scandinavian patients with seal finger or septic arthritis after contact with seals.</title>
        <authorList>
            <person name="Skafte-Holm A."/>
            <person name="Pedersen T.R."/>
            <person name="Froelund M."/>
            <person name="Stegger M."/>
            <person name="Qvortrup K."/>
            <person name="Michaels D.L."/>
            <person name="Brown D.R."/>
            <person name="Jensen J.S."/>
        </authorList>
    </citation>
    <scope>NUCLEOTIDE SEQUENCE</scope>
    <source>
        <strain evidence="2">M5725</strain>
    </source>
</reference>
<sequence length="584" mass="68210">MIKNFKKIIFSLALIGVGLPTVSCNPLAQFYNQLSLTETSEVPFELVNDKEVKINSLNPNYIFKNKFIKIFEHKTNKESYVNLVNIFQQLPQFFDKVRVTRSRKNPGIFILTNSDYNSPILFSINENRIYFNNMDHFDYLKYITHNPTIKNKKIKIEYKQRHITKNYKYFDLNEYGMNIYEIEKNIFMPFSLFNLLFISPNYLSLYYNSKQMYLLDFLLTEENRLEEINTILDRYNPMKHRQTINERLSVYNHLKFVFDNLYGNRKEFLIKENVKSFEEFFVKSGLKERILSTDPVIYMEAYIEFIHKHINDLHTTVKHASYFNDKDYRISGPDISTKKFLFSSKLSKSNHANKQILESKLKNGRSFHKQGSLEIVNGVAFIDISTFSLDTNNTIYDIMQKNMKIVKKRNIKNVVLNISENGGGNVAEMETLAGYLSNEEQYIDRFDNVTQEIIKIGIKTDTNEDSKFDENDGYSDINWHLIVSEYTFSAGNLLTKIAKNNKNVKVIGKQTGGGMYSIMPIILSDGTGLIISSNNGYTSSKLKQGDLKYEYDNIENGVMVHTDYDYADFFNYEKISNEINEGKI</sequence>
<dbReference type="InterPro" id="IPR029045">
    <property type="entry name" value="ClpP/crotonase-like_dom_sf"/>
</dbReference>
<dbReference type="EMBL" id="JASDDP010000013">
    <property type="protein sequence ID" value="MDJ1645726.1"/>
    <property type="molecule type" value="Genomic_DNA"/>
</dbReference>
<accession>A0AAJ1PTU2</accession>
<protein>
    <submittedName>
        <fullName evidence="2">S41 family peptidase</fullName>
    </submittedName>
</protein>
<dbReference type="Gene3D" id="3.90.226.10">
    <property type="entry name" value="2-enoyl-CoA Hydratase, Chain A, domain 1"/>
    <property type="match status" value="1"/>
</dbReference>
<dbReference type="InterPro" id="IPR005151">
    <property type="entry name" value="Tail-specific_protease"/>
</dbReference>
<gene>
    <name evidence="2" type="ORF">QLQ80_01305</name>
</gene>
<evidence type="ECO:0000313" key="2">
    <source>
        <dbReference type="EMBL" id="MDJ1645726.1"/>
    </source>
</evidence>